<dbReference type="AlphaFoldDB" id="A0A6J4UWQ4"/>
<feature type="non-terminal residue" evidence="2">
    <location>
        <position position="50"/>
    </location>
</feature>
<accession>A0A6J4UWQ4</accession>
<gene>
    <name evidence="2" type="ORF">AVDCRST_MAG73-3854</name>
</gene>
<dbReference type="EMBL" id="CADCWE010000253">
    <property type="protein sequence ID" value="CAA9562577.1"/>
    <property type="molecule type" value="Genomic_DNA"/>
</dbReference>
<name>A0A6J4UWQ4_9BACT</name>
<evidence type="ECO:0000256" key="1">
    <source>
        <dbReference type="SAM" id="MobiDB-lite"/>
    </source>
</evidence>
<proteinExistence type="predicted"/>
<sequence>VAPRADRRVRPFDLLPITVGEPGADTAPAAPWQRRLHAGPPPQPPRVGVL</sequence>
<feature type="region of interest" description="Disordered" evidence="1">
    <location>
        <begin position="17"/>
        <end position="50"/>
    </location>
</feature>
<reference evidence="2" key="1">
    <citation type="submission" date="2020-02" db="EMBL/GenBank/DDBJ databases">
        <authorList>
            <person name="Meier V. D."/>
        </authorList>
    </citation>
    <scope>NUCLEOTIDE SEQUENCE</scope>
    <source>
        <strain evidence="2">AVDCRST_MAG73</strain>
    </source>
</reference>
<protein>
    <submittedName>
        <fullName evidence="2">Uncharacterized protein</fullName>
    </submittedName>
</protein>
<evidence type="ECO:0000313" key="2">
    <source>
        <dbReference type="EMBL" id="CAA9562577.1"/>
    </source>
</evidence>
<feature type="non-terminal residue" evidence="2">
    <location>
        <position position="1"/>
    </location>
</feature>
<feature type="compositionally biased region" description="Pro residues" evidence="1">
    <location>
        <begin position="39"/>
        <end position="50"/>
    </location>
</feature>
<organism evidence="2">
    <name type="scientific">uncultured Thermomicrobiales bacterium</name>
    <dbReference type="NCBI Taxonomy" id="1645740"/>
    <lineage>
        <taxon>Bacteria</taxon>
        <taxon>Pseudomonadati</taxon>
        <taxon>Thermomicrobiota</taxon>
        <taxon>Thermomicrobia</taxon>
        <taxon>Thermomicrobiales</taxon>
        <taxon>environmental samples</taxon>
    </lineage>
</organism>